<evidence type="ECO:0000256" key="1">
    <source>
        <dbReference type="ARBA" id="ARBA00007867"/>
    </source>
</evidence>
<dbReference type="GO" id="GO:0004766">
    <property type="term" value="F:spermidine synthase activity"/>
    <property type="evidence" value="ECO:0007669"/>
    <property type="project" value="UniProtKB-UniRule"/>
</dbReference>
<dbReference type="InterPro" id="IPR037163">
    <property type="entry name" value="Spermidine_synt_N_sf"/>
</dbReference>
<evidence type="ECO:0000313" key="9">
    <source>
        <dbReference type="EMBL" id="HHQ80464.1"/>
    </source>
</evidence>
<keyword evidence="2" id="KW-0963">Cytoplasm</keyword>
<dbReference type="InterPro" id="IPR029063">
    <property type="entry name" value="SAM-dependent_MTases_sf"/>
</dbReference>
<dbReference type="NCBIfam" id="NF002010">
    <property type="entry name" value="PRK00811.1"/>
    <property type="match status" value="1"/>
</dbReference>
<dbReference type="GO" id="GO:0010487">
    <property type="term" value="F:thermospermine synthase activity"/>
    <property type="evidence" value="ECO:0007669"/>
    <property type="project" value="UniProtKB-EC"/>
</dbReference>
<comment type="caution">
    <text evidence="9">The sequence shown here is derived from an EMBL/GenBank/DDBJ whole genome shotgun (WGS) entry which is preliminary data.</text>
</comment>
<feature type="binding site" evidence="6">
    <location>
        <position position="95"/>
    </location>
    <ligand>
        <name>spermidine</name>
        <dbReference type="ChEBI" id="CHEBI:57834"/>
    </ligand>
</feature>
<feature type="binding site" evidence="6">
    <location>
        <position position="115"/>
    </location>
    <ligand>
        <name>S-methyl-5'-thioadenosine</name>
        <dbReference type="ChEBI" id="CHEBI:17509"/>
    </ligand>
</feature>
<keyword evidence="3 6" id="KW-0808">Transferase</keyword>
<keyword evidence="4 6" id="KW-0620">Polyamine biosynthesis</keyword>
<evidence type="ECO:0000256" key="3">
    <source>
        <dbReference type="ARBA" id="ARBA00022679"/>
    </source>
</evidence>
<dbReference type="InterPro" id="IPR030374">
    <property type="entry name" value="PABS"/>
</dbReference>
<evidence type="ECO:0000256" key="6">
    <source>
        <dbReference type="HAMAP-Rule" id="MF_00198"/>
    </source>
</evidence>
<feature type="domain" description="PABS" evidence="8">
    <location>
        <begin position="11"/>
        <end position="249"/>
    </location>
</feature>
<dbReference type="PROSITE" id="PS51006">
    <property type="entry name" value="PABS_2"/>
    <property type="match status" value="1"/>
</dbReference>
<dbReference type="HAMAP" id="MF_00198">
    <property type="entry name" value="Spermidine_synth"/>
    <property type="match status" value="1"/>
</dbReference>
<dbReference type="Gene3D" id="3.40.50.150">
    <property type="entry name" value="Vaccinia Virus protein VP39"/>
    <property type="match status" value="1"/>
</dbReference>
<evidence type="ECO:0000256" key="5">
    <source>
        <dbReference type="ARBA" id="ARBA00048874"/>
    </source>
</evidence>
<feature type="binding site" evidence="6">
    <location>
        <position position="40"/>
    </location>
    <ligand>
        <name>S-methyl-5'-thioadenosine</name>
        <dbReference type="ChEBI" id="CHEBI:17509"/>
    </ligand>
</feature>
<comment type="caution">
    <text evidence="6">Lacks conserved residue(s) required for the propagation of feature annotation.</text>
</comment>
<organism evidence="9">
    <name type="scientific">Fervidicoccus fontis</name>
    <dbReference type="NCBI Taxonomy" id="683846"/>
    <lineage>
        <taxon>Archaea</taxon>
        <taxon>Thermoproteota</taxon>
        <taxon>Thermoprotei</taxon>
        <taxon>Fervidicoccales</taxon>
        <taxon>Fervidicoccaceae</taxon>
        <taxon>Fervidicoccus</taxon>
    </lineage>
</organism>
<dbReference type="GO" id="GO:0008295">
    <property type="term" value="P:spermidine biosynthetic process"/>
    <property type="evidence" value="ECO:0007669"/>
    <property type="project" value="UniProtKB-UniRule"/>
</dbReference>
<evidence type="ECO:0000256" key="2">
    <source>
        <dbReference type="ARBA" id="ARBA00022490"/>
    </source>
</evidence>
<dbReference type="PANTHER" id="PTHR43317">
    <property type="entry name" value="THERMOSPERMINE SYNTHASE ACAULIS5"/>
    <property type="match status" value="1"/>
</dbReference>
<evidence type="ECO:0000256" key="4">
    <source>
        <dbReference type="ARBA" id="ARBA00023115"/>
    </source>
</evidence>
<sequence length="315" mass="36045">MAKPETPSSWWNWFLEVLTPEEFILRKVRRVLVWEKTEYQDVAVVELEGFGKTLVINGKTQSTRADERVYHEVLVHPAMVLHGSPTRVLIIGGGEGATLREVLRYKSVREAIMVDIDERVVEFSRKYLDEWHEGSFDDPRARAVFMDGREYVERAVERGEEYDVVVLDLVDPVSCSPALKLYTLEFYTLVSKLLGSSGVMVTQAASPIFYPRVFYSLAATISRVFRATRPYWAYIRSFGGMWGFVVASQTKDAALLTPSEVDSRLKRLLDREKGSLAFYDGIAHQGLFGMYKNIREELARQHETSTDESPVYGEY</sequence>
<dbReference type="Pfam" id="PF17284">
    <property type="entry name" value="Spermine_synt_N"/>
    <property type="match status" value="1"/>
</dbReference>
<dbReference type="CDD" id="cd02440">
    <property type="entry name" value="AdoMet_MTases"/>
    <property type="match status" value="1"/>
</dbReference>
<reference evidence="9" key="1">
    <citation type="journal article" date="2020" name="mSystems">
        <title>Genome- and Community-Level Interaction Insights into Carbon Utilization and Element Cycling Functions of Hydrothermarchaeota in Hydrothermal Sediment.</title>
        <authorList>
            <person name="Zhou Z."/>
            <person name="Liu Y."/>
            <person name="Xu W."/>
            <person name="Pan J."/>
            <person name="Luo Z.H."/>
            <person name="Li M."/>
        </authorList>
    </citation>
    <scope>NUCLEOTIDE SEQUENCE [LARGE SCALE GENOMIC DNA]</scope>
    <source>
        <strain evidence="9">SpSt-1116</strain>
    </source>
</reference>
<evidence type="ECO:0000259" key="8">
    <source>
        <dbReference type="PROSITE" id="PS51006"/>
    </source>
</evidence>
<feature type="binding site" evidence="6">
    <location>
        <position position="71"/>
    </location>
    <ligand>
        <name>spermidine</name>
        <dbReference type="ChEBI" id="CHEBI:57834"/>
    </ligand>
</feature>
<feature type="binding site" evidence="6">
    <location>
        <begin position="147"/>
        <end position="148"/>
    </location>
    <ligand>
        <name>S-methyl-5'-thioadenosine</name>
        <dbReference type="ChEBI" id="CHEBI:17509"/>
    </ligand>
</feature>
<comment type="function">
    <text evidence="6">Catalyzes the irreversible transfer of a propylamine group from the amino donor S-adenosylmethioninamine (decarboxy-AdoMet) to putrescine (1,4-diaminobutane) to yield spermidine.</text>
</comment>
<keyword evidence="6" id="KW-0745">Spermidine biosynthesis</keyword>
<comment type="catalytic activity">
    <reaction evidence="5">
        <text>S-adenosyl 3-(methylsulfanyl)propylamine + spermidine = thermospermine + S-methyl-5'-thioadenosine + H(+)</text>
        <dbReference type="Rhea" id="RHEA:30515"/>
        <dbReference type="ChEBI" id="CHEBI:15378"/>
        <dbReference type="ChEBI" id="CHEBI:17509"/>
        <dbReference type="ChEBI" id="CHEBI:57443"/>
        <dbReference type="ChEBI" id="CHEBI:57834"/>
        <dbReference type="ChEBI" id="CHEBI:59903"/>
        <dbReference type="EC" id="2.5.1.79"/>
    </reaction>
</comment>
<gene>
    <name evidence="6" type="primary">speE</name>
    <name evidence="9" type="ORF">ENM78_03270</name>
</gene>
<dbReference type="InterPro" id="IPR030373">
    <property type="entry name" value="PABS_CS"/>
</dbReference>
<dbReference type="Gene3D" id="2.30.140.10">
    <property type="entry name" value="Spermidine synthase, tetramerisation domain"/>
    <property type="match status" value="1"/>
</dbReference>
<dbReference type="PANTHER" id="PTHR43317:SF1">
    <property type="entry name" value="THERMOSPERMINE SYNTHASE ACAULIS5"/>
    <property type="match status" value="1"/>
</dbReference>
<feature type="active site" description="Proton acceptor" evidence="6 7">
    <location>
        <position position="168"/>
    </location>
</feature>
<dbReference type="InterPro" id="IPR001045">
    <property type="entry name" value="Spermi_synthase"/>
</dbReference>
<comment type="pathway">
    <text evidence="6">Amine and polyamine biosynthesis; spermidine biosynthesis; spermidine from putrescine: step 1/1.</text>
</comment>
<dbReference type="SUPFAM" id="SSF53335">
    <property type="entry name" value="S-adenosyl-L-methionine-dependent methyltransferases"/>
    <property type="match status" value="1"/>
</dbReference>
<proteinExistence type="inferred from homology"/>
<feature type="binding site" evidence="6">
    <location>
        <position position="177"/>
    </location>
    <ligand>
        <name>S-methyl-5'-thioadenosine</name>
        <dbReference type="ChEBI" id="CHEBI:17509"/>
    </ligand>
</feature>
<dbReference type="EMBL" id="DRZC01000043">
    <property type="protein sequence ID" value="HHQ80464.1"/>
    <property type="molecule type" value="Genomic_DNA"/>
</dbReference>
<name>A0A7J3ZKD1_9CREN</name>
<dbReference type="PROSITE" id="PS01330">
    <property type="entry name" value="PABS_1"/>
    <property type="match status" value="1"/>
</dbReference>
<dbReference type="UniPathway" id="UPA00248">
    <property type="reaction ID" value="UER00314"/>
</dbReference>
<dbReference type="FunFam" id="3.40.50.150:FF:000088">
    <property type="entry name" value="Polyamine aminopropyltransferase"/>
    <property type="match status" value="1"/>
</dbReference>
<evidence type="ECO:0000256" key="7">
    <source>
        <dbReference type="PROSITE-ProRule" id="PRU00354"/>
    </source>
</evidence>
<comment type="subunit">
    <text evidence="6">Homodimer or homotetramer.</text>
</comment>
<comment type="similarity">
    <text evidence="1 6">Belongs to the spermidine/spermine synthase family.</text>
</comment>
<dbReference type="EC" id="2.5.1.16" evidence="6"/>
<dbReference type="InterPro" id="IPR035246">
    <property type="entry name" value="Spermidine_synt_N"/>
</dbReference>
<dbReference type="AlphaFoldDB" id="A0A7J3ZKD1"/>
<accession>A0A7J3ZKD1</accession>
<dbReference type="Pfam" id="PF01564">
    <property type="entry name" value="Spermine_synth"/>
    <property type="match status" value="1"/>
</dbReference>
<comment type="catalytic activity">
    <reaction evidence="6">
        <text>S-adenosyl 3-(methylsulfanyl)propylamine + putrescine = S-methyl-5'-thioadenosine + spermidine + H(+)</text>
        <dbReference type="Rhea" id="RHEA:12721"/>
        <dbReference type="ChEBI" id="CHEBI:15378"/>
        <dbReference type="ChEBI" id="CHEBI:17509"/>
        <dbReference type="ChEBI" id="CHEBI:57443"/>
        <dbReference type="ChEBI" id="CHEBI:57834"/>
        <dbReference type="ChEBI" id="CHEBI:326268"/>
        <dbReference type="EC" id="2.5.1.16"/>
    </reaction>
</comment>
<protein>
    <recommendedName>
        <fullName evidence="6">Polyamine aminopropyltransferase</fullName>
    </recommendedName>
    <alternativeName>
        <fullName evidence="6">Putrescine aminopropyltransferase</fullName>
        <shortName evidence="6">PAPT</shortName>
    </alternativeName>
    <alternativeName>
        <fullName evidence="6">Spermidine synthase</fullName>
        <shortName evidence="6">SPDS</shortName>
        <shortName evidence="6">SPDSY</shortName>
        <ecNumber evidence="6">2.5.1.16</ecNumber>
    </alternativeName>
</protein>